<feature type="transmembrane region" description="Helical" evidence="1">
    <location>
        <begin position="63"/>
        <end position="83"/>
    </location>
</feature>
<evidence type="ECO:0000313" key="2">
    <source>
        <dbReference type="EMBL" id="MDT8896637.1"/>
    </source>
</evidence>
<evidence type="ECO:0000313" key="3">
    <source>
        <dbReference type="Proteomes" id="UP001254165"/>
    </source>
</evidence>
<accession>A0ABU3NIM2</accession>
<protein>
    <submittedName>
        <fullName evidence="2">Uncharacterized protein</fullName>
    </submittedName>
</protein>
<sequence>MGRVSKQNKQRPKLHISIRLRCPFHYRVLWFTLLAVEIFDFVAILGFYFIGVAPITSAHLVRQLIPVIATLIATFLLVLNRSLLWRSIVTLTAFLTATLVKQAIAYDLSIIATAWYFILGSAAAGIIFLDNFSFLEHAIAQIRRLNNPSARNFAINFCFEECKAYLDKAFTAATALASALAAAMAILWGAPDQILPVSRGERLVSAINMIIGFGFLGLELLFWGFKPLWNNIASLRELAITSVDCTSKDEKGAG</sequence>
<organism evidence="2 3">
    <name type="scientific">Thermanaerothrix solaris</name>
    <dbReference type="NCBI Taxonomy" id="3058434"/>
    <lineage>
        <taxon>Bacteria</taxon>
        <taxon>Bacillati</taxon>
        <taxon>Chloroflexota</taxon>
        <taxon>Anaerolineae</taxon>
        <taxon>Anaerolineales</taxon>
        <taxon>Anaerolineaceae</taxon>
        <taxon>Thermanaerothrix</taxon>
    </lineage>
</organism>
<evidence type="ECO:0000256" key="1">
    <source>
        <dbReference type="SAM" id="Phobius"/>
    </source>
</evidence>
<keyword evidence="3" id="KW-1185">Reference proteome</keyword>
<comment type="caution">
    <text evidence="2">The sequence shown here is derived from an EMBL/GenBank/DDBJ whole genome shotgun (WGS) entry which is preliminary data.</text>
</comment>
<keyword evidence="1" id="KW-0472">Membrane</keyword>
<dbReference type="Proteomes" id="UP001254165">
    <property type="component" value="Unassembled WGS sequence"/>
</dbReference>
<feature type="transmembrane region" description="Helical" evidence="1">
    <location>
        <begin position="28"/>
        <end position="51"/>
    </location>
</feature>
<dbReference type="EMBL" id="JAUHMF010000001">
    <property type="protein sequence ID" value="MDT8896637.1"/>
    <property type="molecule type" value="Genomic_DNA"/>
</dbReference>
<feature type="transmembrane region" description="Helical" evidence="1">
    <location>
        <begin position="104"/>
        <end position="129"/>
    </location>
</feature>
<proteinExistence type="predicted"/>
<gene>
    <name evidence="2" type="ORF">QYE77_00030</name>
</gene>
<dbReference type="RefSeq" id="WP_315623051.1">
    <property type="nucleotide sequence ID" value="NZ_JAUHMF010000001.1"/>
</dbReference>
<feature type="transmembrane region" description="Helical" evidence="1">
    <location>
        <begin position="169"/>
        <end position="191"/>
    </location>
</feature>
<name>A0ABU3NIM2_9CHLR</name>
<keyword evidence="1" id="KW-1133">Transmembrane helix</keyword>
<keyword evidence="1" id="KW-0812">Transmembrane</keyword>
<reference evidence="2 3" key="1">
    <citation type="submission" date="2023-07" db="EMBL/GenBank/DDBJ databases">
        <title>Novel species of Thermanaerothrix with wide hydrolytic capabilities.</title>
        <authorList>
            <person name="Zayulina K.S."/>
            <person name="Podosokorskaya O.A."/>
            <person name="Elcheninov A.G."/>
        </authorList>
    </citation>
    <scope>NUCLEOTIDE SEQUENCE [LARGE SCALE GENOMIC DNA]</scope>
    <source>
        <strain evidence="2 3">4228-RoL</strain>
    </source>
</reference>
<feature type="transmembrane region" description="Helical" evidence="1">
    <location>
        <begin position="203"/>
        <end position="225"/>
    </location>
</feature>